<dbReference type="SUPFAM" id="SSF103473">
    <property type="entry name" value="MFS general substrate transporter"/>
    <property type="match status" value="1"/>
</dbReference>
<dbReference type="InterPro" id="IPR045262">
    <property type="entry name" value="STP/PLT_plant"/>
</dbReference>
<dbReference type="GO" id="GO:0016020">
    <property type="term" value="C:membrane"/>
    <property type="evidence" value="ECO:0007669"/>
    <property type="project" value="UniProtKB-SubCell"/>
</dbReference>
<dbReference type="Proteomes" id="UP000283530">
    <property type="component" value="Unassembled WGS sequence"/>
</dbReference>
<accession>A0A3S3R707</accession>
<dbReference type="InterPro" id="IPR036259">
    <property type="entry name" value="MFS_trans_sf"/>
</dbReference>
<sequence>MGTTGMAGVVPSEMFPLEIPSAGQSINVSVNMLFTFLIAQAFLVMLCHMKFGLFYFFTFWLVCMTTFAILSVPETTNVPIEEVWKRHWFWSKFISDDDIPERNGIQGIV</sequence>
<name>A0A3S3R707_9MAGN</name>
<evidence type="ECO:0000256" key="4">
    <source>
        <dbReference type="ARBA" id="ARBA00022692"/>
    </source>
</evidence>
<comment type="subcellular location">
    <subcellularLocation>
        <location evidence="1">Membrane</location>
    </subcellularLocation>
</comment>
<comment type="caution">
    <text evidence="8">The sequence shown here is derived from an EMBL/GenBank/DDBJ whole genome shotgun (WGS) entry which is preliminary data.</text>
</comment>
<dbReference type="PANTHER" id="PTHR23500">
    <property type="entry name" value="SOLUTE CARRIER FAMILY 2, FACILITATED GLUCOSE TRANSPORTER"/>
    <property type="match status" value="1"/>
</dbReference>
<keyword evidence="3" id="KW-0813">Transport</keyword>
<comment type="similarity">
    <text evidence="2">Belongs to the major facilitator superfamily. Sugar transporter (TC 2.A.1.1) family.</text>
</comment>
<reference evidence="8 9" key="1">
    <citation type="journal article" date="2019" name="Nat. Plants">
        <title>Stout camphor tree genome fills gaps in understanding of flowering plant genome evolution.</title>
        <authorList>
            <person name="Chaw S.M."/>
            <person name="Liu Y.C."/>
            <person name="Wu Y.W."/>
            <person name="Wang H.Y."/>
            <person name="Lin C.I."/>
            <person name="Wu C.S."/>
            <person name="Ke H.M."/>
            <person name="Chang L.Y."/>
            <person name="Hsu C.Y."/>
            <person name="Yang H.T."/>
            <person name="Sudianto E."/>
            <person name="Hsu M.H."/>
            <person name="Wu K.P."/>
            <person name="Wang L.N."/>
            <person name="Leebens-Mack J.H."/>
            <person name="Tsai I.J."/>
        </authorList>
    </citation>
    <scope>NUCLEOTIDE SEQUENCE [LARGE SCALE GENOMIC DNA]</scope>
    <source>
        <strain evidence="9">cv. Chaw 1501</strain>
        <tissue evidence="8">Young leaves</tissue>
    </source>
</reference>
<keyword evidence="6 7" id="KW-0472">Membrane</keyword>
<keyword evidence="9" id="KW-1185">Reference proteome</keyword>
<dbReference type="Pfam" id="PF00083">
    <property type="entry name" value="Sugar_tr"/>
    <property type="match status" value="1"/>
</dbReference>
<evidence type="ECO:0000256" key="3">
    <source>
        <dbReference type="ARBA" id="ARBA00022448"/>
    </source>
</evidence>
<gene>
    <name evidence="8" type="ORF">CKAN_02568900</name>
</gene>
<dbReference type="PANTHER" id="PTHR23500:SF607">
    <property type="entry name" value="SUGAR TRANSPORT PROTEIN 10-LIKE"/>
    <property type="match status" value="1"/>
</dbReference>
<evidence type="ECO:0000313" key="8">
    <source>
        <dbReference type="EMBL" id="RWR96307.1"/>
    </source>
</evidence>
<evidence type="ECO:0000256" key="5">
    <source>
        <dbReference type="ARBA" id="ARBA00022989"/>
    </source>
</evidence>
<feature type="transmembrane region" description="Helical" evidence="7">
    <location>
        <begin position="26"/>
        <end position="46"/>
    </location>
</feature>
<evidence type="ECO:0000313" key="9">
    <source>
        <dbReference type="Proteomes" id="UP000283530"/>
    </source>
</evidence>
<evidence type="ECO:0000256" key="1">
    <source>
        <dbReference type="ARBA" id="ARBA00004370"/>
    </source>
</evidence>
<keyword evidence="4 7" id="KW-0812">Transmembrane</keyword>
<dbReference type="AlphaFoldDB" id="A0A3S3R707"/>
<evidence type="ECO:0000256" key="6">
    <source>
        <dbReference type="ARBA" id="ARBA00023136"/>
    </source>
</evidence>
<proteinExistence type="inferred from homology"/>
<evidence type="ECO:0000256" key="2">
    <source>
        <dbReference type="ARBA" id="ARBA00010992"/>
    </source>
</evidence>
<organism evidence="8 9">
    <name type="scientific">Cinnamomum micranthum f. kanehirae</name>
    <dbReference type="NCBI Taxonomy" id="337451"/>
    <lineage>
        <taxon>Eukaryota</taxon>
        <taxon>Viridiplantae</taxon>
        <taxon>Streptophyta</taxon>
        <taxon>Embryophyta</taxon>
        <taxon>Tracheophyta</taxon>
        <taxon>Spermatophyta</taxon>
        <taxon>Magnoliopsida</taxon>
        <taxon>Magnoliidae</taxon>
        <taxon>Laurales</taxon>
        <taxon>Lauraceae</taxon>
        <taxon>Cinnamomum</taxon>
    </lineage>
</organism>
<protein>
    <submittedName>
        <fullName evidence="8">Sugar carrier protein C-like protein</fullName>
    </submittedName>
</protein>
<feature type="transmembrane region" description="Helical" evidence="7">
    <location>
        <begin position="53"/>
        <end position="72"/>
    </location>
</feature>
<dbReference type="InterPro" id="IPR005828">
    <property type="entry name" value="MFS_sugar_transport-like"/>
</dbReference>
<dbReference type="STRING" id="337451.A0A3S3R707"/>
<evidence type="ECO:0000256" key="7">
    <source>
        <dbReference type="SAM" id="Phobius"/>
    </source>
</evidence>
<dbReference type="EMBL" id="QPKB01000012">
    <property type="protein sequence ID" value="RWR96307.1"/>
    <property type="molecule type" value="Genomic_DNA"/>
</dbReference>
<keyword evidence="5 7" id="KW-1133">Transmembrane helix</keyword>
<dbReference type="Gene3D" id="1.20.1250.20">
    <property type="entry name" value="MFS general substrate transporter like domains"/>
    <property type="match status" value="1"/>
</dbReference>
<dbReference type="OrthoDB" id="5296287at2759"/>
<dbReference type="GO" id="GO:0015144">
    <property type="term" value="F:carbohydrate transmembrane transporter activity"/>
    <property type="evidence" value="ECO:0007669"/>
    <property type="project" value="InterPro"/>
</dbReference>